<dbReference type="EMBL" id="BNAG01000004">
    <property type="protein sequence ID" value="GHE72582.1"/>
    <property type="molecule type" value="Genomic_DNA"/>
</dbReference>
<dbReference type="PROSITE" id="PS50146">
    <property type="entry name" value="DAGK"/>
    <property type="match status" value="1"/>
</dbReference>
<dbReference type="PANTHER" id="PTHR30492">
    <property type="entry name" value="METHYLGLYOXAL SYNTHASE"/>
    <property type="match status" value="1"/>
</dbReference>
<evidence type="ECO:0000259" key="1">
    <source>
        <dbReference type="PROSITE" id="PS50146"/>
    </source>
</evidence>
<sequence>MNKILFVINPISGDKDKTEYIKQIDEWAEGLELSIEKWETTGEADEEKLNQCIEAFVPDTVVAVGGDGTVMLCAKVLIDKGISLGILPAGSANGMATDIGFPEALPDALDLILNGRTIAADMLLFNGKDYGLHISDVGLNAGLVKEFEEGERRGFLGYAKGVTSQLLNLEKFEATLKIGDKTVVEEGHMVAFANARRYGTGAVLNTIGKLDDGIFEVYVLRSLSIPGLAGQFFEHIDDAASYCEVYQASKVKVTLNEPRFFQIDGELMGETKEVSVEVVPGCLKLIVGDDY</sequence>
<dbReference type="InterPro" id="IPR045540">
    <property type="entry name" value="YegS/DAGK_C"/>
</dbReference>
<protein>
    <recommendedName>
        <fullName evidence="1">DAGKc domain-containing protein</fullName>
    </recommendedName>
</protein>
<dbReference type="Gene3D" id="3.40.50.10330">
    <property type="entry name" value="Probable inorganic polyphosphate/atp-NAD kinase, domain 1"/>
    <property type="match status" value="1"/>
</dbReference>
<name>A0ABQ3I876_9BACT</name>
<dbReference type="SUPFAM" id="SSF111331">
    <property type="entry name" value="NAD kinase/diacylglycerol kinase-like"/>
    <property type="match status" value="1"/>
</dbReference>
<dbReference type="PANTHER" id="PTHR30492:SF0">
    <property type="entry name" value="METHYLGLYOXAL SYNTHASE"/>
    <property type="match status" value="1"/>
</dbReference>
<dbReference type="Proteomes" id="UP000658258">
    <property type="component" value="Unassembled WGS sequence"/>
</dbReference>
<gene>
    <name evidence="2" type="ORF">GCM10011340_31230</name>
</gene>
<dbReference type="InterPro" id="IPR001206">
    <property type="entry name" value="Diacylglycerol_kinase_cat_dom"/>
</dbReference>
<dbReference type="InterPro" id="IPR016064">
    <property type="entry name" value="NAD/diacylglycerol_kinase_sf"/>
</dbReference>
<evidence type="ECO:0000313" key="2">
    <source>
        <dbReference type="EMBL" id="GHE72582.1"/>
    </source>
</evidence>
<reference evidence="3" key="1">
    <citation type="journal article" date="2019" name="Int. J. Syst. Evol. Microbiol.">
        <title>The Global Catalogue of Microorganisms (GCM) 10K type strain sequencing project: providing services to taxonomists for standard genome sequencing and annotation.</title>
        <authorList>
            <consortium name="The Broad Institute Genomics Platform"/>
            <consortium name="The Broad Institute Genome Sequencing Center for Infectious Disease"/>
            <person name="Wu L."/>
            <person name="Ma J."/>
        </authorList>
    </citation>
    <scope>NUCLEOTIDE SEQUENCE [LARGE SCALE GENOMIC DNA]</scope>
    <source>
        <strain evidence="3">CGMCC 1.15111</strain>
    </source>
</reference>
<comment type="caution">
    <text evidence="2">The sequence shown here is derived from an EMBL/GenBank/DDBJ whole genome shotgun (WGS) entry which is preliminary data.</text>
</comment>
<keyword evidence="3" id="KW-1185">Reference proteome</keyword>
<evidence type="ECO:0000313" key="3">
    <source>
        <dbReference type="Proteomes" id="UP000658258"/>
    </source>
</evidence>
<dbReference type="Pfam" id="PF19279">
    <property type="entry name" value="YegS_C"/>
    <property type="match status" value="1"/>
</dbReference>
<dbReference type="RefSeq" id="WP_189631221.1">
    <property type="nucleotide sequence ID" value="NZ_BNAG01000004.1"/>
</dbReference>
<feature type="domain" description="DAGKc" evidence="1">
    <location>
        <begin position="1"/>
        <end position="129"/>
    </location>
</feature>
<proteinExistence type="predicted"/>
<dbReference type="SMART" id="SM00046">
    <property type="entry name" value="DAGKc"/>
    <property type="match status" value="1"/>
</dbReference>
<dbReference type="Gene3D" id="2.60.200.40">
    <property type="match status" value="1"/>
</dbReference>
<dbReference type="Pfam" id="PF00781">
    <property type="entry name" value="DAGK_cat"/>
    <property type="match status" value="1"/>
</dbReference>
<dbReference type="InterPro" id="IPR017438">
    <property type="entry name" value="ATP-NAD_kinase_N"/>
</dbReference>
<dbReference type="InterPro" id="IPR004363">
    <property type="entry name" value="Methylgl_synth"/>
</dbReference>
<organism evidence="2 3">
    <name type="scientific">Roseivirga thermotolerans</name>
    <dbReference type="NCBI Taxonomy" id="1758176"/>
    <lineage>
        <taxon>Bacteria</taxon>
        <taxon>Pseudomonadati</taxon>
        <taxon>Bacteroidota</taxon>
        <taxon>Cytophagia</taxon>
        <taxon>Cytophagales</taxon>
        <taxon>Roseivirgaceae</taxon>
        <taxon>Roseivirga</taxon>
    </lineage>
</organism>
<accession>A0ABQ3I876</accession>